<dbReference type="RefSeq" id="XP_031002224.1">
    <property type="nucleotide sequence ID" value="XM_031153602.1"/>
</dbReference>
<feature type="active site" description="Proton acceptor" evidence="6">
    <location>
        <position position="219"/>
    </location>
</feature>
<evidence type="ECO:0000256" key="10">
    <source>
        <dbReference type="RuleBase" id="RU367134"/>
    </source>
</evidence>
<dbReference type="InterPro" id="IPR011009">
    <property type="entry name" value="Kinase-like_dom_sf"/>
</dbReference>
<evidence type="ECO:0000256" key="11">
    <source>
        <dbReference type="SAM" id="MobiDB-lite"/>
    </source>
</evidence>
<dbReference type="AlphaFoldDB" id="A0A8H8QWK7"/>
<feature type="cross-link" description="Glycyl lysine isopeptide (Lys-Gly) (interchain with G-Cter in SUMO2)" evidence="8">
    <location>
        <position position="221"/>
    </location>
</feature>
<accession>A0A8H8QWK7</accession>
<dbReference type="InterPro" id="IPR000719">
    <property type="entry name" value="Prot_kinase_dom"/>
</dbReference>
<evidence type="ECO:0000256" key="4">
    <source>
        <dbReference type="ARBA" id="ARBA00022777"/>
    </source>
</evidence>
<dbReference type="OrthoDB" id="377346at2759"/>
<evidence type="ECO:0000313" key="14">
    <source>
        <dbReference type="Proteomes" id="UP000431533"/>
    </source>
</evidence>
<comment type="catalytic activity">
    <reaction evidence="10">
        <text>L-threonyl-[protein] + ATP = O-phospho-L-threonyl-[protein] + ADP + H(+)</text>
        <dbReference type="Rhea" id="RHEA:46608"/>
        <dbReference type="Rhea" id="RHEA-COMP:11060"/>
        <dbReference type="Rhea" id="RHEA-COMP:11605"/>
        <dbReference type="ChEBI" id="CHEBI:15378"/>
        <dbReference type="ChEBI" id="CHEBI:30013"/>
        <dbReference type="ChEBI" id="CHEBI:30616"/>
        <dbReference type="ChEBI" id="CHEBI:61977"/>
        <dbReference type="ChEBI" id="CHEBI:456216"/>
        <dbReference type="EC" id="2.7.11.1"/>
    </reaction>
</comment>
<dbReference type="GO" id="GO:0004674">
    <property type="term" value="F:protein serine/threonine kinase activity"/>
    <property type="evidence" value="ECO:0007669"/>
    <property type="project" value="UniProtKB-KW"/>
</dbReference>
<keyword evidence="5 7" id="KW-0067">ATP-binding</keyword>
<reference evidence="13 14" key="1">
    <citation type="submission" date="2018-05" db="EMBL/GenBank/DDBJ databases">
        <title>Genome sequencing and assembly of the regulated plant pathogen Lachnellula willkommii and related sister species for the development of diagnostic species identification markers.</title>
        <authorList>
            <person name="Giroux E."/>
            <person name="Bilodeau G."/>
        </authorList>
    </citation>
    <scope>NUCLEOTIDE SEQUENCE [LARGE SCALE GENOMIC DNA]</scope>
    <source>
        <strain evidence="13 14">CBS 185.66</strain>
    </source>
</reference>
<gene>
    <name evidence="13" type="primary">ark1_1</name>
    <name evidence="13" type="ORF">LHYA1_G008682</name>
</gene>
<dbReference type="GO" id="GO:0005524">
    <property type="term" value="F:ATP binding"/>
    <property type="evidence" value="ECO:0007669"/>
    <property type="project" value="UniProtKB-UniRule"/>
</dbReference>
<keyword evidence="2 10" id="KW-0808">Transferase</keyword>
<evidence type="ECO:0000256" key="3">
    <source>
        <dbReference type="ARBA" id="ARBA00022741"/>
    </source>
</evidence>
<evidence type="ECO:0000256" key="1">
    <source>
        <dbReference type="ARBA" id="ARBA00022527"/>
    </source>
</evidence>
<comment type="caution">
    <text evidence="13">The sequence shown here is derived from an EMBL/GenBank/DDBJ whole genome shotgun (WGS) entry which is preliminary data.</text>
</comment>
<dbReference type="InterPro" id="IPR030616">
    <property type="entry name" value="Aur-like"/>
</dbReference>
<organism evidence="13 14">
    <name type="scientific">Lachnellula hyalina</name>
    <dbReference type="NCBI Taxonomy" id="1316788"/>
    <lineage>
        <taxon>Eukaryota</taxon>
        <taxon>Fungi</taxon>
        <taxon>Dikarya</taxon>
        <taxon>Ascomycota</taxon>
        <taxon>Pezizomycotina</taxon>
        <taxon>Leotiomycetes</taxon>
        <taxon>Helotiales</taxon>
        <taxon>Lachnaceae</taxon>
        <taxon>Lachnellula</taxon>
    </lineage>
</organism>
<proteinExistence type="inferred from homology"/>
<feature type="compositionally biased region" description="Basic and acidic residues" evidence="11">
    <location>
        <begin position="20"/>
        <end position="33"/>
    </location>
</feature>
<name>A0A8H8QWK7_9HELO</name>
<dbReference type="InterPro" id="IPR017441">
    <property type="entry name" value="Protein_kinase_ATP_BS"/>
</dbReference>
<evidence type="ECO:0000313" key="13">
    <source>
        <dbReference type="EMBL" id="TVY23436.1"/>
    </source>
</evidence>
<dbReference type="Proteomes" id="UP000431533">
    <property type="component" value="Unassembled WGS sequence"/>
</dbReference>
<dbReference type="EMBL" id="QGMH01000181">
    <property type="protein sequence ID" value="TVY23436.1"/>
    <property type="molecule type" value="Genomic_DNA"/>
</dbReference>
<protein>
    <recommendedName>
        <fullName evidence="10">Aurora kinase</fullName>
        <ecNumber evidence="10">2.7.11.1</ecNumber>
    </recommendedName>
</protein>
<evidence type="ECO:0000256" key="8">
    <source>
        <dbReference type="PIRSR" id="PIRSR630616-3"/>
    </source>
</evidence>
<feature type="compositionally biased region" description="Polar residues" evidence="11">
    <location>
        <begin position="34"/>
        <end position="51"/>
    </location>
</feature>
<keyword evidence="4 10" id="KW-0418">Kinase</keyword>
<sequence>MESARDVEAEAGLANTTHDPNAEHKLQNHEDPSSARTSQPSQNTHPTNTVDTALKTPDADNAEASNNPSQPSTQPPTAQPKQFNLSMLEIGELLGNGAYGTVHLARERDSSPTRTYALKTLSKAALARLQTQHPLTEWEQIQRQIDMPGTLHQRNIMRCHGRFEDATNVYLVLELTQKRDLYKRLQEHKAFPEADAARYIAGVVAALQYLHSRHVIHRDLKPEHLRLGTDGEVKISGFKWAVFARPPEYRRRTLCGTLDYLPPEMLKSASESESKDHDAYTSKVDLWGLGVLVYEFLVGEAPFKDLPAVTQKRIEGLDFTVPGSVGGEAGDLIRKLLVLDPDKRLSLDEVRKHPWITKYTGPEADQSTVQEWELV</sequence>
<feature type="region of interest" description="Disordered" evidence="11">
    <location>
        <begin position="1"/>
        <end position="80"/>
    </location>
</feature>
<dbReference type="CDD" id="cd14007">
    <property type="entry name" value="STKc_Aurora"/>
    <property type="match status" value="1"/>
</dbReference>
<dbReference type="PANTHER" id="PTHR24350">
    <property type="entry name" value="SERINE/THREONINE-PROTEIN KINASE IAL-RELATED"/>
    <property type="match status" value="1"/>
</dbReference>
<evidence type="ECO:0000259" key="12">
    <source>
        <dbReference type="PROSITE" id="PS50011"/>
    </source>
</evidence>
<dbReference type="PROSITE" id="PS50011">
    <property type="entry name" value="PROTEIN_KINASE_DOM"/>
    <property type="match status" value="1"/>
</dbReference>
<feature type="domain" description="Protein kinase" evidence="12">
    <location>
        <begin position="88"/>
        <end position="356"/>
    </location>
</feature>
<dbReference type="PROSITE" id="PS00107">
    <property type="entry name" value="PROTEIN_KINASE_ATP"/>
    <property type="match status" value="1"/>
</dbReference>
<comment type="similarity">
    <text evidence="10">Belongs to the protein kinase superfamily. Ser/Thr protein kinase family. Aurora subfamily.</text>
</comment>
<dbReference type="Gene3D" id="1.10.510.10">
    <property type="entry name" value="Transferase(Phosphotransferase) domain 1"/>
    <property type="match status" value="1"/>
</dbReference>
<feature type="binding site" evidence="7 9">
    <location>
        <position position="119"/>
    </location>
    <ligand>
        <name>ATP</name>
        <dbReference type="ChEBI" id="CHEBI:30616"/>
    </ligand>
</feature>
<dbReference type="GeneID" id="41988880"/>
<keyword evidence="1 10" id="KW-0723">Serine/threonine-protein kinase</keyword>
<dbReference type="Pfam" id="PF00069">
    <property type="entry name" value="Pkinase"/>
    <property type="match status" value="1"/>
</dbReference>
<dbReference type="SUPFAM" id="SSF56112">
    <property type="entry name" value="Protein kinase-like (PK-like)"/>
    <property type="match status" value="1"/>
</dbReference>
<comment type="catalytic activity">
    <reaction evidence="10">
        <text>L-seryl-[protein] + ATP = O-phospho-L-seryl-[protein] + ADP + H(+)</text>
        <dbReference type="Rhea" id="RHEA:17989"/>
        <dbReference type="Rhea" id="RHEA-COMP:9863"/>
        <dbReference type="Rhea" id="RHEA-COMP:11604"/>
        <dbReference type="ChEBI" id="CHEBI:15378"/>
        <dbReference type="ChEBI" id="CHEBI:29999"/>
        <dbReference type="ChEBI" id="CHEBI:30616"/>
        <dbReference type="ChEBI" id="CHEBI:83421"/>
        <dbReference type="ChEBI" id="CHEBI:456216"/>
        <dbReference type="EC" id="2.7.11.1"/>
    </reaction>
</comment>
<evidence type="ECO:0000256" key="2">
    <source>
        <dbReference type="ARBA" id="ARBA00022679"/>
    </source>
</evidence>
<keyword evidence="14" id="KW-1185">Reference proteome</keyword>
<evidence type="ECO:0000256" key="7">
    <source>
        <dbReference type="PIRSR" id="PIRSR630616-2"/>
    </source>
</evidence>
<evidence type="ECO:0000256" key="6">
    <source>
        <dbReference type="PIRSR" id="PIRSR630616-1"/>
    </source>
</evidence>
<keyword evidence="3 7" id="KW-0547">Nucleotide-binding</keyword>
<dbReference type="EC" id="2.7.11.1" evidence="10"/>
<evidence type="ECO:0000256" key="5">
    <source>
        <dbReference type="ARBA" id="ARBA00022840"/>
    </source>
</evidence>
<evidence type="ECO:0000256" key="9">
    <source>
        <dbReference type="PROSITE-ProRule" id="PRU10141"/>
    </source>
</evidence>